<comment type="caution">
    <text evidence="1">The sequence shown here is derived from an EMBL/GenBank/DDBJ whole genome shotgun (WGS) entry which is preliminary data.</text>
</comment>
<keyword evidence="2" id="KW-1185">Reference proteome</keyword>
<dbReference type="AlphaFoldDB" id="M0N8V4"/>
<sequence>MTSDKETVYTDLVEASTSVINQLFEDTRVVEIGQVKADQSVVSAVSEPQRLKSRARTMRFNMESEAREYSYCLIEDVDESRDDGLS</sequence>
<accession>M0N8V4</accession>
<gene>
    <name evidence="1" type="ORF">C450_06215</name>
</gene>
<evidence type="ECO:0000313" key="1">
    <source>
        <dbReference type="EMBL" id="EMA54402.1"/>
    </source>
</evidence>
<dbReference type="Proteomes" id="UP000011625">
    <property type="component" value="Unassembled WGS sequence"/>
</dbReference>
<protein>
    <submittedName>
        <fullName evidence="1">Uncharacterized protein</fullName>
    </submittedName>
</protein>
<name>M0N8V4_9EURY</name>
<reference evidence="1 2" key="1">
    <citation type="journal article" date="2014" name="PLoS Genet.">
        <title>Phylogenetically driven sequencing of extremely halophilic archaea reveals strategies for static and dynamic osmo-response.</title>
        <authorList>
            <person name="Becker E.A."/>
            <person name="Seitzer P.M."/>
            <person name="Tritt A."/>
            <person name="Larsen D."/>
            <person name="Krusor M."/>
            <person name="Yao A.I."/>
            <person name="Wu D."/>
            <person name="Madern D."/>
            <person name="Eisen J.A."/>
            <person name="Darling A.E."/>
            <person name="Facciotti M.T."/>
        </authorList>
    </citation>
    <scope>NUCLEOTIDE SEQUENCE [LARGE SCALE GENOMIC DNA]</scope>
    <source>
        <strain evidence="1 2">DSM 8989</strain>
    </source>
</reference>
<dbReference type="EMBL" id="AOME01000028">
    <property type="protein sequence ID" value="EMA54402.1"/>
    <property type="molecule type" value="Genomic_DNA"/>
</dbReference>
<dbReference type="RefSeq" id="WP_005041367.1">
    <property type="nucleotide sequence ID" value="NZ_AOME01000028.1"/>
</dbReference>
<evidence type="ECO:0000313" key="2">
    <source>
        <dbReference type="Proteomes" id="UP000011625"/>
    </source>
</evidence>
<proteinExistence type="predicted"/>
<organism evidence="1 2">
    <name type="scientific">Halococcus salifodinae DSM 8989</name>
    <dbReference type="NCBI Taxonomy" id="1227456"/>
    <lineage>
        <taxon>Archaea</taxon>
        <taxon>Methanobacteriati</taxon>
        <taxon>Methanobacteriota</taxon>
        <taxon>Stenosarchaea group</taxon>
        <taxon>Halobacteria</taxon>
        <taxon>Halobacteriales</taxon>
        <taxon>Halococcaceae</taxon>
        <taxon>Halococcus</taxon>
    </lineage>
</organism>